<sequence length="737" mass="80491">MASTSKVSKPNIRKKFAVPPVKVACLDCRASRTRCDGKQQCSNCIIRGKTCVYAQSRRGGPRVRKRAPSPETDDAGKRNRGRKVKTGNARSIQPPAPAIPELSICKSLLRFVVDFFSLPTSLLEPGAYLKQTAMSFDESELMFDSVFGDNHDTHDSGYGTSDVERSVEPEETIGPVRVYKSDEDILNAYYVHIHQYFPILPPPNTDKVFDSPEVGFRDANDAIFGSHLAPDFEPSTPLSFAISATLALIPHPSDPNSSSPESTLLRREQSQAFAQSAIESIEIETELIDSSIRPGDALSNGPAVVTRQRFHQKAPVENESILALLMLSTYEYAQRGNIAKMKSRAGVAVAKAMDLGLHAKGHEKGEDAEANRRACLRPLTILLYDPRFTTSGPTFASDGEAWSVFLQAQQVIVMATQFVIDLDTILKMKSDPSELWERMLELESLIEPLATRADSWNLSSLQSTTIDAAELGVTHSLRGIARIKLNSARIKVHRYCAFSDVPVFTKKHCDLAAIPQEPSKDETFTPICPCSSTYHSTIQGILEPSSKIQSRSTFSQSTSNGDYTTSGNSAVANCGILPFSSHFSAKVCLRAAFNIARSFQSLPFPPSPATGSSPPSHLEQLDNSHKSPELASQPPRMVPVFACCAMQSSYAMVMLAYKSHAMALVNSASGPAAHKGDCRTSTSMSGEKPVKKLIERLEEGLDMILEALRNYCVAYEALHGMRDQIEVAARGVGSMGF</sequence>
<dbReference type="PANTHER" id="PTHR47431">
    <property type="entry name" value="ZN(II)2CYS6 TRANSCRIPTION FACTOR (EUROFUNG)-RELATED"/>
    <property type="match status" value="1"/>
</dbReference>
<dbReference type="PANTHER" id="PTHR47431:SF5">
    <property type="entry name" value="ZN(II)2CYS6 TRANSCRIPTION FACTOR (EUROFUNG)"/>
    <property type="match status" value="1"/>
</dbReference>
<dbReference type="Proteomes" id="UP000785200">
    <property type="component" value="Unassembled WGS sequence"/>
</dbReference>
<evidence type="ECO:0000256" key="1">
    <source>
        <dbReference type="ARBA" id="ARBA00023242"/>
    </source>
</evidence>
<dbReference type="Pfam" id="PF00172">
    <property type="entry name" value="Zn_clus"/>
    <property type="match status" value="1"/>
</dbReference>
<dbReference type="EMBL" id="VNKQ01000015">
    <property type="protein sequence ID" value="KAG0646570.1"/>
    <property type="molecule type" value="Genomic_DNA"/>
</dbReference>
<keyword evidence="5" id="KW-1185">Reference proteome</keyword>
<dbReference type="PROSITE" id="PS00463">
    <property type="entry name" value="ZN2_CY6_FUNGAL_1"/>
    <property type="match status" value="1"/>
</dbReference>
<evidence type="ECO:0000313" key="5">
    <source>
        <dbReference type="Proteomes" id="UP000785200"/>
    </source>
</evidence>
<dbReference type="GO" id="GO:0008270">
    <property type="term" value="F:zinc ion binding"/>
    <property type="evidence" value="ECO:0007669"/>
    <property type="project" value="InterPro"/>
</dbReference>
<dbReference type="InterPro" id="IPR001138">
    <property type="entry name" value="Zn2Cys6_DnaBD"/>
</dbReference>
<comment type="caution">
    <text evidence="4">The sequence shown here is derived from an EMBL/GenBank/DDBJ whole genome shotgun (WGS) entry which is preliminary data.</text>
</comment>
<organism evidence="4 5">
    <name type="scientific">Hyphodiscus hymeniophilus</name>
    <dbReference type="NCBI Taxonomy" id="353542"/>
    <lineage>
        <taxon>Eukaryota</taxon>
        <taxon>Fungi</taxon>
        <taxon>Dikarya</taxon>
        <taxon>Ascomycota</taxon>
        <taxon>Pezizomycotina</taxon>
        <taxon>Leotiomycetes</taxon>
        <taxon>Helotiales</taxon>
        <taxon>Hyphodiscaceae</taxon>
        <taxon>Hyphodiscus</taxon>
    </lineage>
</organism>
<feature type="domain" description="Zn(2)-C6 fungal-type" evidence="3">
    <location>
        <begin position="24"/>
        <end position="53"/>
    </location>
</feature>
<dbReference type="OrthoDB" id="2123952at2759"/>
<dbReference type="GO" id="GO:0000981">
    <property type="term" value="F:DNA-binding transcription factor activity, RNA polymerase II-specific"/>
    <property type="evidence" value="ECO:0007669"/>
    <property type="project" value="InterPro"/>
</dbReference>
<accession>A0A9P6VEW6</accession>
<dbReference type="CDD" id="cd12148">
    <property type="entry name" value="fungal_TF_MHR"/>
    <property type="match status" value="1"/>
</dbReference>
<dbReference type="SMART" id="SM00066">
    <property type="entry name" value="GAL4"/>
    <property type="match status" value="1"/>
</dbReference>
<dbReference type="Gene3D" id="4.10.240.10">
    <property type="entry name" value="Zn(2)-C6 fungal-type DNA-binding domain"/>
    <property type="match status" value="1"/>
</dbReference>
<gene>
    <name evidence="4" type="ORF">D0Z07_7619</name>
</gene>
<name>A0A9P6VEW6_9HELO</name>
<feature type="compositionally biased region" description="Basic and acidic residues" evidence="2">
    <location>
        <begin position="619"/>
        <end position="628"/>
    </location>
</feature>
<evidence type="ECO:0000313" key="4">
    <source>
        <dbReference type="EMBL" id="KAG0646570.1"/>
    </source>
</evidence>
<proteinExistence type="predicted"/>
<dbReference type="PROSITE" id="PS50048">
    <property type="entry name" value="ZN2_CY6_FUNGAL_2"/>
    <property type="match status" value="1"/>
</dbReference>
<dbReference type="SUPFAM" id="SSF57701">
    <property type="entry name" value="Zn2/Cys6 DNA-binding domain"/>
    <property type="match status" value="1"/>
</dbReference>
<feature type="region of interest" description="Disordered" evidence="2">
    <location>
        <begin position="605"/>
        <end position="632"/>
    </location>
</feature>
<feature type="region of interest" description="Disordered" evidence="2">
    <location>
        <begin position="57"/>
        <end position="94"/>
    </location>
</feature>
<protein>
    <submittedName>
        <fullName evidence="4">Xylanolytic transcriptional activator xlnR</fullName>
    </submittedName>
</protein>
<evidence type="ECO:0000256" key="2">
    <source>
        <dbReference type="SAM" id="MobiDB-lite"/>
    </source>
</evidence>
<dbReference type="CDD" id="cd00067">
    <property type="entry name" value="GAL4"/>
    <property type="match status" value="1"/>
</dbReference>
<dbReference type="InterPro" id="IPR036864">
    <property type="entry name" value="Zn2-C6_fun-type_DNA-bd_sf"/>
</dbReference>
<evidence type="ECO:0000259" key="3">
    <source>
        <dbReference type="PROSITE" id="PS50048"/>
    </source>
</evidence>
<reference evidence="4" key="1">
    <citation type="submission" date="2019-07" db="EMBL/GenBank/DDBJ databases">
        <title>Hyphodiscus hymeniophilus genome sequencing and assembly.</title>
        <authorList>
            <person name="Kramer G."/>
            <person name="Nodwell J."/>
        </authorList>
    </citation>
    <scope>NUCLEOTIDE SEQUENCE</scope>
    <source>
        <strain evidence="4">ATCC 34498</strain>
    </source>
</reference>
<keyword evidence="1" id="KW-0539">Nucleus</keyword>
<dbReference type="AlphaFoldDB" id="A0A9P6VEW6"/>